<proteinExistence type="inferred from homology"/>
<dbReference type="RefSeq" id="WP_100764453.1">
    <property type="nucleotide sequence ID" value="NZ_NPEF02000005.1"/>
</dbReference>
<comment type="caution">
    <text evidence="3">The sequence shown here is derived from an EMBL/GenBank/DDBJ whole genome shotgun (WGS) entry which is preliminary data.</text>
</comment>
<protein>
    <submittedName>
        <fullName evidence="2 3">Enoyl-CoA hydratase</fullName>
    </submittedName>
</protein>
<dbReference type="PANTHER" id="PTHR43802">
    <property type="entry name" value="ENOYL-COA HYDRATASE"/>
    <property type="match status" value="1"/>
</dbReference>
<evidence type="ECO:0000313" key="2">
    <source>
        <dbReference type="EMBL" id="MDV6235188.1"/>
    </source>
</evidence>
<reference evidence="3" key="1">
    <citation type="submission" date="2017-07" db="EMBL/GenBank/DDBJ databases">
        <title>Leptospira spp. isolated from tropical soils.</title>
        <authorList>
            <person name="Thibeaux R."/>
            <person name="Iraola G."/>
            <person name="Ferres I."/>
            <person name="Bierque E."/>
            <person name="Girault D."/>
            <person name="Soupe-Gilbert M.-E."/>
            <person name="Picardeau M."/>
            <person name="Goarant C."/>
        </authorList>
    </citation>
    <scope>NUCLEOTIDE SEQUENCE [LARGE SCALE GENOMIC DNA]</scope>
    <source>
        <strain evidence="3">ATI7-C-A5</strain>
    </source>
</reference>
<dbReference type="Gene3D" id="3.90.226.10">
    <property type="entry name" value="2-enoyl-CoA Hydratase, Chain A, domain 1"/>
    <property type="match status" value="1"/>
</dbReference>
<dbReference type="AlphaFoldDB" id="A0A2N0BEA0"/>
<accession>A0A2N0BEA0</accession>
<dbReference type="CDD" id="cd06558">
    <property type="entry name" value="crotonase-like"/>
    <property type="match status" value="1"/>
</dbReference>
<dbReference type="Proteomes" id="UP000232122">
    <property type="component" value="Unassembled WGS sequence"/>
</dbReference>
<keyword evidence="4" id="KW-1185">Reference proteome</keyword>
<reference evidence="2" key="3">
    <citation type="submission" date="2023-10" db="EMBL/GenBank/DDBJ databases">
        <authorList>
            <person name="Picardeau M."/>
            <person name="Thibeaux R."/>
        </authorList>
    </citation>
    <scope>NUCLEOTIDE SEQUENCE</scope>
    <source>
        <strain evidence="2">ATI7-C-A5</strain>
    </source>
</reference>
<evidence type="ECO:0000256" key="1">
    <source>
        <dbReference type="ARBA" id="ARBA00005254"/>
    </source>
</evidence>
<name>A0A2N0BEA0_9LEPT</name>
<dbReference type="SUPFAM" id="SSF52096">
    <property type="entry name" value="ClpP/crotonase"/>
    <property type="match status" value="1"/>
</dbReference>
<sequence>MSDPILTEKKGPILHVVFNRPEERNVFNVDMLYALSAAYDRLENDPELRVGLVYANGKHFTLGLDLKNVADFLKKEKRFPLPPESVNPWGTTPNRVRSKPIVAAVHGMCLTLGIELLLASDIRIAAKRSVFAQIEVQRGIFPFGGGTMRWPAQCGWGNAMRYILTGEPFEADEAYRIGLVQEVVDKNRLIERGVALAESIAAQAPLGVYATLRSSWESVTLGETAAAETLFEKLLVLMDTEDAKEGLDSFLEKRPAVFQGK</sequence>
<dbReference type="InterPro" id="IPR001753">
    <property type="entry name" value="Enoyl-CoA_hydra/iso"/>
</dbReference>
<dbReference type="GO" id="GO:0003824">
    <property type="term" value="F:catalytic activity"/>
    <property type="evidence" value="ECO:0007669"/>
    <property type="project" value="UniProtKB-ARBA"/>
</dbReference>
<dbReference type="OrthoDB" id="9775794at2"/>
<dbReference type="EMBL" id="NPEF02000005">
    <property type="protein sequence ID" value="MDV6235188.1"/>
    <property type="molecule type" value="Genomic_DNA"/>
</dbReference>
<dbReference type="InterPro" id="IPR029045">
    <property type="entry name" value="ClpP/crotonase-like_dom_sf"/>
</dbReference>
<reference evidence="2 4" key="2">
    <citation type="journal article" date="2018" name="Microb. Genom.">
        <title>Deciphering the unexplored Leptospira diversity from soils uncovers genomic evolution to virulence.</title>
        <authorList>
            <person name="Thibeaux R."/>
            <person name="Iraola G."/>
            <person name="Ferres I."/>
            <person name="Bierque E."/>
            <person name="Girault D."/>
            <person name="Soupe-Gilbert M.E."/>
            <person name="Picardeau M."/>
            <person name="Goarant C."/>
        </authorList>
    </citation>
    <scope>NUCLEOTIDE SEQUENCE [LARGE SCALE GENOMIC DNA]</scope>
    <source>
        <strain evidence="2 4">ATI7-C-A5</strain>
    </source>
</reference>
<dbReference type="InterPro" id="IPR014748">
    <property type="entry name" value="Enoyl-CoA_hydra_C"/>
</dbReference>
<dbReference type="NCBIfam" id="NF005126">
    <property type="entry name" value="PRK06563.1"/>
    <property type="match status" value="1"/>
</dbReference>
<dbReference type="PANTHER" id="PTHR43802:SF1">
    <property type="entry name" value="IP11341P-RELATED"/>
    <property type="match status" value="1"/>
</dbReference>
<dbReference type="EMBL" id="NPEF01000003">
    <property type="protein sequence ID" value="PJZ94815.1"/>
    <property type="molecule type" value="Genomic_DNA"/>
</dbReference>
<evidence type="ECO:0000313" key="3">
    <source>
        <dbReference type="EMBL" id="PJZ94815.1"/>
    </source>
</evidence>
<dbReference type="Gene3D" id="1.10.12.10">
    <property type="entry name" value="Lyase 2-enoyl-coa Hydratase, Chain A, domain 2"/>
    <property type="match status" value="1"/>
</dbReference>
<dbReference type="Pfam" id="PF00378">
    <property type="entry name" value="ECH_1"/>
    <property type="match status" value="1"/>
</dbReference>
<evidence type="ECO:0000313" key="4">
    <source>
        <dbReference type="Proteomes" id="UP000232122"/>
    </source>
</evidence>
<organism evidence="3">
    <name type="scientific">Leptospira ellisii</name>
    <dbReference type="NCBI Taxonomy" id="2023197"/>
    <lineage>
        <taxon>Bacteria</taxon>
        <taxon>Pseudomonadati</taxon>
        <taxon>Spirochaetota</taxon>
        <taxon>Spirochaetia</taxon>
        <taxon>Leptospirales</taxon>
        <taxon>Leptospiraceae</taxon>
        <taxon>Leptospira</taxon>
    </lineage>
</organism>
<comment type="similarity">
    <text evidence="1">Belongs to the enoyl-CoA hydratase/isomerase family.</text>
</comment>
<gene>
    <name evidence="3" type="ORF">CH379_00545</name>
    <name evidence="2" type="ORF">CH379_006050</name>
</gene>